<dbReference type="EMBL" id="PXWF02000291">
    <property type="protein sequence ID" value="PWF42864.1"/>
    <property type="molecule type" value="Genomic_DNA"/>
</dbReference>
<dbReference type="AlphaFoldDB" id="A0A2U2HFA4"/>
<proteinExistence type="predicted"/>
<reference evidence="1 2" key="1">
    <citation type="submission" date="2018-04" db="EMBL/GenBank/DDBJ databases">
        <title>Massilia violaceinigra sp. nov., a novel purple-pigmented bacterium isolated from Tianshan glacier, Xinjiang, China.</title>
        <authorList>
            <person name="Wang H."/>
        </authorList>
    </citation>
    <scope>NUCLEOTIDE SEQUENCE [LARGE SCALE GENOMIC DNA]</scope>
    <source>
        <strain evidence="1 2">B448-2</strain>
    </source>
</reference>
<sequence length="471" mass="48862">MLDGAKVSIILLDATTVCLRGDTAGIGPGTVLISTEGDGFIRKVVSMSPLQDGIRLVTVQAGLAEAFSRLDVKLDKVFGLADFGQVIATGTPEIGLKFRVPPALQKSAGATNVEVAGPELALSFNRYGASGSSGVEITGEATFKVNPQWDISLETVNAGRSVLKYHFGINPNYRHSFTAKAVYGGAISMNADIPEIVLGRFLIPNTPLVVVPTLVIAANATGSAAGAFGTTYMASVSGGATLERNITRNVSTTNSYQPLQTGSFDLAESTLSVDATPSSMKIEFRLYGVAGPNFGFDAKGYMSGTFERNAQSGQEGIRAKVSAGLYANVGAGGKLAFLSSFYKGIDGDFSVFNVPVKIVEAELADAFFPFSGAGGVTVSDNGNVPDDVFEVALDGLVLGRTSMGGSGQFRMSSLRPGTRQLSIKTVEDDSPPGTYVVRLGEGLTFAGGGVERSGGLNLGSSATFSVIVPPR</sequence>
<gene>
    <name evidence="1" type="ORF">C7C56_022075</name>
</gene>
<evidence type="ECO:0000313" key="2">
    <source>
        <dbReference type="Proteomes" id="UP000241421"/>
    </source>
</evidence>
<evidence type="ECO:0000313" key="1">
    <source>
        <dbReference type="EMBL" id="PWF42864.1"/>
    </source>
</evidence>
<organism evidence="1 2">
    <name type="scientific">Massilia glaciei</name>
    <dbReference type="NCBI Taxonomy" id="1524097"/>
    <lineage>
        <taxon>Bacteria</taxon>
        <taxon>Pseudomonadati</taxon>
        <taxon>Pseudomonadota</taxon>
        <taxon>Betaproteobacteria</taxon>
        <taxon>Burkholderiales</taxon>
        <taxon>Oxalobacteraceae</taxon>
        <taxon>Telluria group</taxon>
        <taxon>Massilia</taxon>
    </lineage>
</organism>
<comment type="caution">
    <text evidence="1">The sequence shown here is derived from an EMBL/GenBank/DDBJ whole genome shotgun (WGS) entry which is preliminary data.</text>
</comment>
<protein>
    <submittedName>
        <fullName evidence="1">Uncharacterized protein</fullName>
    </submittedName>
</protein>
<keyword evidence="2" id="KW-1185">Reference proteome</keyword>
<name>A0A2U2HFA4_9BURK</name>
<accession>A0A2U2HFA4</accession>
<dbReference type="Proteomes" id="UP000241421">
    <property type="component" value="Unassembled WGS sequence"/>
</dbReference>